<feature type="region of interest" description="Disordered" evidence="3">
    <location>
        <begin position="317"/>
        <end position="344"/>
    </location>
</feature>
<feature type="compositionally biased region" description="Low complexity" evidence="3">
    <location>
        <begin position="153"/>
        <end position="186"/>
    </location>
</feature>
<dbReference type="PROSITE" id="PS50002">
    <property type="entry name" value="SH3"/>
    <property type="match status" value="1"/>
</dbReference>
<dbReference type="PANTHER" id="PTHR46333">
    <property type="entry name" value="CYTOKINESIS PROTEIN 3"/>
    <property type="match status" value="1"/>
</dbReference>
<dbReference type="InterPro" id="IPR036028">
    <property type="entry name" value="SH3-like_dom_sf"/>
</dbReference>
<feature type="compositionally biased region" description="Low complexity" evidence="3">
    <location>
        <begin position="406"/>
        <end position="420"/>
    </location>
</feature>
<dbReference type="OrthoDB" id="6129702at2759"/>
<feature type="domain" description="SH3" evidence="4">
    <location>
        <begin position="5"/>
        <end position="66"/>
    </location>
</feature>
<dbReference type="InterPro" id="IPR002931">
    <property type="entry name" value="Transglutaminase-like"/>
</dbReference>
<dbReference type="Gene3D" id="2.30.30.40">
    <property type="entry name" value="SH3 Domains"/>
    <property type="match status" value="1"/>
</dbReference>
<feature type="compositionally biased region" description="Polar residues" evidence="3">
    <location>
        <begin position="247"/>
        <end position="272"/>
    </location>
</feature>
<dbReference type="RefSeq" id="XP_041408905.1">
    <property type="nucleotide sequence ID" value="XM_041552971.1"/>
</dbReference>
<dbReference type="SUPFAM" id="SSF54001">
    <property type="entry name" value="Cysteine proteinases"/>
    <property type="match status" value="1"/>
</dbReference>
<feature type="compositionally biased region" description="Polar residues" evidence="3">
    <location>
        <begin position="118"/>
        <end position="127"/>
    </location>
</feature>
<comment type="caution">
    <text evidence="5">The sequence shown here is derived from an EMBL/GenBank/DDBJ whole genome shotgun (WGS) entry which is preliminary data.</text>
</comment>
<dbReference type="EMBL" id="CAEFZW010000013">
    <property type="protein sequence ID" value="CAB4257061.1"/>
    <property type="molecule type" value="Genomic_DNA"/>
</dbReference>
<dbReference type="GO" id="GO:0140278">
    <property type="term" value="P:mitotic division septum assembly"/>
    <property type="evidence" value="ECO:0007669"/>
    <property type="project" value="TreeGrafter"/>
</dbReference>
<keyword evidence="6" id="KW-1185">Reference proteome</keyword>
<feature type="region of interest" description="Disordered" evidence="3">
    <location>
        <begin position="398"/>
        <end position="424"/>
    </location>
</feature>
<dbReference type="InterPro" id="IPR001452">
    <property type="entry name" value="SH3_domain"/>
</dbReference>
<dbReference type="AlphaFoldDB" id="A0A8H2VKE8"/>
<feature type="compositionally biased region" description="Polar residues" evidence="3">
    <location>
        <begin position="135"/>
        <end position="152"/>
    </location>
</feature>
<feature type="compositionally biased region" description="Polar residues" evidence="3">
    <location>
        <begin position="220"/>
        <end position="234"/>
    </location>
</feature>
<dbReference type="InterPro" id="IPR052557">
    <property type="entry name" value="CAP/Cytokinesis_protein"/>
</dbReference>
<dbReference type="SMART" id="SM00326">
    <property type="entry name" value="SH3"/>
    <property type="match status" value="1"/>
</dbReference>
<evidence type="ECO:0000256" key="3">
    <source>
        <dbReference type="SAM" id="MobiDB-lite"/>
    </source>
</evidence>
<dbReference type="PANTHER" id="PTHR46333:SF2">
    <property type="entry name" value="CYTOKINESIS PROTEIN 3"/>
    <property type="match status" value="1"/>
</dbReference>
<feature type="region of interest" description="Disordered" evidence="3">
    <location>
        <begin position="84"/>
        <end position="187"/>
    </location>
</feature>
<dbReference type="Pfam" id="PF24584">
    <property type="entry name" value="Ig_CYK3_C"/>
    <property type="match status" value="1"/>
</dbReference>
<dbReference type="GeneID" id="64860169"/>
<evidence type="ECO:0000259" key="4">
    <source>
        <dbReference type="PROSITE" id="PS50002"/>
    </source>
</evidence>
<dbReference type="SUPFAM" id="SSF50044">
    <property type="entry name" value="SH3-domain"/>
    <property type="match status" value="1"/>
</dbReference>
<dbReference type="InterPro" id="IPR038765">
    <property type="entry name" value="Papain-like_cys_pep_sf"/>
</dbReference>
<accession>A0A8H2VKE8</accession>
<dbReference type="GO" id="GO:0110085">
    <property type="term" value="C:mitotic actomyosin contractile ring"/>
    <property type="evidence" value="ECO:0007669"/>
    <property type="project" value="TreeGrafter"/>
</dbReference>
<evidence type="ECO:0000313" key="5">
    <source>
        <dbReference type="EMBL" id="CAB4257061.1"/>
    </source>
</evidence>
<evidence type="ECO:0000313" key="6">
    <source>
        <dbReference type="Proteomes" id="UP000644660"/>
    </source>
</evidence>
<name>A0A8H2VKE8_9SACH</name>
<proteinExistence type="predicted"/>
<feature type="compositionally biased region" description="Polar residues" evidence="3">
    <location>
        <begin position="94"/>
        <end position="106"/>
    </location>
</feature>
<evidence type="ECO:0000256" key="1">
    <source>
        <dbReference type="ARBA" id="ARBA00022443"/>
    </source>
</evidence>
<evidence type="ECO:0000256" key="2">
    <source>
        <dbReference type="PROSITE-ProRule" id="PRU00192"/>
    </source>
</evidence>
<feature type="compositionally biased region" description="Low complexity" evidence="3">
    <location>
        <begin position="84"/>
        <end position="93"/>
    </location>
</feature>
<protein>
    <submittedName>
        <fullName evidence="5">Similar to Saccharomyces cerevisiae YDL117W CYK3 SH3-domain protein located in the mother-bud neck and the cytokinetic actin ring</fullName>
    </submittedName>
</protein>
<reference evidence="5 6" key="1">
    <citation type="submission" date="2020-05" db="EMBL/GenBank/DDBJ databases">
        <authorList>
            <person name="Casaregola S."/>
            <person name="Devillers H."/>
            <person name="Grondin C."/>
        </authorList>
    </citation>
    <scope>NUCLEOTIDE SEQUENCE [LARGE SCALE GENOMIC DNA]</scope>
    <source>
        <strain evidence="5 6">CLIB 1767</strain>
    </source>
</reference>
<feature type="region of interest" description="Disordered" evidence="3">
    <location>
        <begin position="203"/>
        <end position="280"/>
    </location>
</feature>
<gene>
    <name evidence="5" type="ORF">KABA2_13S02112</name>
</gene>
<sequence>MSEIKLPFRVRARYGWSGQTKGDLGFIEGDVMEVTRVTGDWYYGKLMRNSKCAGYFPHNFVTLIQQQNNQSLSRSQMMASTTTTIATGGSTSSPFLNKNPDQNSKQKVVIPDIPMRSINENRSSRLNRTSRDTKQASSNGKGNGNRNLSPIATSVSTDSLHSSPSSPTYNSPYSSSPSSPTHNNYTVKKHMSRNNYPFYEQYQHQSSPDLGSNRRKSALGPSSTVKPRHQNGNINDHPLPPLPPLPNMSSKRLSRVSNRSGGPIKSYSSNDVTESRQKHNQSYDDRYYHNHRHHQHHHYYENDDDMDDLARRSLEGSTRLPYLHQNTSSNSFSNSRYMDSSTTDSENSFALMSDFSATSAGSFARHKYAQSFSDSLQRSQAAPLSSSNDIDLLQNSINAGSYSNDSPNSSNKVSLSNSNNGQMGNLLRKILPRSANIYNNNNNNNNNNSNIPNSNSFPVLPSLENLNINCSVSGSHSEAKDWITVKSQVNRSRTLTKYEKHPRYMRALENDQELVLHPQDSIYNGLNTNETKMGTTPGTLDLLLTELNTDYIDQMTRKRCSKKNDLKLSTWTTTTFSARYGTTLEKLRGLYIFCTEMFDLVDDNGSSDFSSEPTNLNEILHKKHCTPYQLTWLFKKIANSLGITCEIVIGFLKTPGNKTSEFKYNHCWLRVLINREWRFIDVILGNATNPIHAFIDNHKRKTADDSYFLVEPLKFIYTHIPPREFEQHIVPSIDQLSALHLPLVFPSFFKNDLSLHNFSTALSYLEYSEIYECSLEIPNDIEIFASVVAIPDNNDSATARRYSEMNLALTQIKKHKPESGRRIAVIKAVLPPGASSGSLYIHSGLRGKQVSIANVHPLSMLVPLEHRKEEMKFEFVIRVPSENVQNVETYIKEPQNRYLFINNEYNFDIIQNPYDGVIYTDSGNIIDDGNTVKNKRQPMAIKSPSGKIYEMKKQYPNTTHGTWNTSITFKEEGIWTGLIKADSGIGWCPFSEWICIS</sequence>
<dbReference type="Proteomes" id="UP000644660">
    <property type="component" value="Unassembled WGS sequence"/>
</dbReference>
<dbReference type="SMART" id="SM00460">
    <property type="entry name" value="TGc"/>
    <property type="match status" value="1"/>
</dbReference>
<keyword evidence="1 2" id="KW-0728">SH3 domain</keyword>
<dbReference type="InterPro" id="IPR056409">
    <property type="entry name" value="Ig_CYK3_C"/>
</dbReference>
<organism evidence="5 6">
    <name type="scientific">Maudiozyma barnettii</name>
    <dbReference type="NCBI Taxonomy" id="61262"/>
    <lineage>
        <taxon>Eukaryota</taxon>
        <taxon>Fungi</taxon>
        <taxon>Dikarya</taxon>
        <taxon>Ascomycota</taxon>
        <taxon>Saccharomycotina</taxon>
        <taxon>Saccharomycetes</taxon>
        <taxon>Saccharomycetales</taxon>
        <taxon>Saccharomycetaceae</taxon>
        <taxon>Maudiozyma</taxon>
    </lineage>
</organism>
<feature type="compositionally biased region" description="Polar residues" evidence="3">
    <location>
        <begin position="324"/>
        <end position="344"/>
    </location>
</feature>